<keyword evidence="6 7" id="KW-0998">Cell outer membrane</keyword>
<dbReference type="NCBIfam" id="TIGR04056">
    <property type="entry name" value="OMP_RagA_SusC"/>
    <property type="match status" value="1"/>
</dbReference>
<dbReference type="GO" id="GO:0009279">
    <property type="term" value="C:cell outer membrane"/>
    <property type="evidence" value="ECO:0007669"/>
    <property type="project" value="UniProtKB-SubCell"/>
</dbReference>
<dbReference type="Gene3D" id="2.170.130.10">
    <property type="entry name" value="TonB-dependent receptor, plug domain"/>
    <property type="match status" value="1"/>
</dbReference>
<dbReference type="Proteomes" id="UP000033054">
    <property type="component" value="Chromosome"/>
</dbReference>
<dbReference type="Pfam" id="PF07715">
    <property type="entry name" value="Plug"/>
    <property type="match status" value="1"/>
</dbReference>
<evidence type="ECO:0000256" key="8">
    <source>
        <dbReference type="SAM" id="SignalP"/>
    </source>
</evidence>
<dbReference type="SUPFAM" id="SSF56935">
    <property type="entry name" value="Porins"/>
    <property type="match status" value="1"/>
</dbReference>
<dbReference type="PROSITE" id="PS52016">
    <property type="entry name" value="TONB_DEPENDENT_REC_3"/>
    <property type="match status" value="1"/>
</dbReference>
<evidence type="ECO:0000256" key="2">
    <source>
        <dbReference type="ARBA" id="ARBA00022448"/>
    </source>
</evidence>
<dbReference type="InterPro" id="IPR036942">
    <property type="entry name" value="Beta-barrel_TonB_sf"/>
</dbReference>
<dbReference type="InterPro" id="IPR023996">
    <property type="entry name" value="TonB-dep_OMP_SusC/RagA"/>
</dbReference>
<dbReference type="Pfam" id="PF13715">
    <property type="entry name" value="CarbopepD_reg_2"/>
    <property type="match status" value="1"/>
</dbReference>
<keyword evidence="2 7" id="KW-0813">Transport</keyword>
<dbReference type="Gene3D" id="2.60.40.1120">
    <property type="entry name" value="Carboxypeptidase-like, regulatory domain"/>
    <property type="match status" value="1"/>
</dbReference>
<proteinExistence type="inferred from homology"/>
<evidence type="ECO:0000256" key="7">
    <source>
        <dbReference type="PROSITE-ProRule" id="PRU01360"/>
    </source>
</evidence>
<keyword evidence="11" id="KW-1185">Reference proteome</keyword>
<dbReference type="InterPro" id="IPR023997">
    <property type="entry name" value="TonB-dep_OMP_SusC/RagA_CS"/>
</dbReference>
<dbReference type="InterPro" id="IPR008969">
    <property type="entry name" value="CarboxyPept-like_regulatory"/>
</dbReference>
<dbReference type="NCBIfam" id="TIGR04057">
    <property type="entry name" value="SusC_RagA_signa"/>
    <property type="match status" value="1"/>
</dbReference>
<feature type="signal peptide" evidence="8">
    <location>
        <begin position="1"/>
        <end position="21"/>
    </location>
</feature>
<sequence length="1110" mass="121464">MAKDLLRLVILLLVISTPVLAQSISGKVTGGNDGQPLPGVSIVVKGSTLGTITDADGKYTITTAKNRTLVFSFIGYKSKEVAIDSRSTVDVTLEEDASNINEVVVTAFGIKKEERALGYATAVVNNEALVKTASPNFATALYGKAPGVTINATPGGATSAVSISVRGLASITGNTQPLIVMDGIPIRNGEVRNNDYWGDQRIRGNGLLDLNPADIENISILKGASAAALYGSEAVNGVVLVTTKTGKGKKGLGVDFSASYSVDKIAYLPRYQNVRGPGYMLNYNNGGQDANGFIYYDTDGDGKGDTRGLLGATVNFGPKFDGQPVMAFDGVVRPYVPSGNSYADLFQNAHSANINLAVSKSSENSTLRFSYTRQDNGMISYGAKNEKNIMNLNASFNENKKLKTDLMINYVNQYTHNRPFKVDRMINNFSGMMNRFESADWYFNKYQTSQGYKYVTGTNQSLTPNENIIRNGFKTDIGDYVWSTRANTYDEYSNRIIASITQNWQITDELSLRGRVGTDFTSERMEDKQRSSTPLAFGYSGSFAMRNNLYTNVYTDILLNYTKKVNDDITVSARGGYTANKLLNTLMQRETNGGLSTENFFDMSASANTPGYNTAYNYRDRYVRDAFLGTVNFDYKNFFFIEGTIRRDRTSTLAKGNNAFVYPSVNTSLVLSDIFRLPTVIDYAKLRGSWGIVGNYPGIYSANNAYNQGSLSVQQSGGSSVLYTNISSDYGNDKIRPEQKHEFEFGFEARLFKRRLGIDLSYYNAQIVDQILPLTIAATSGAKTILANIGTLRNQGLELALNVSPLRSSDVNGLNWDLTLNLAKNSNKVEKLANNSTELLHADYDGNAAQLRSVVGQPMGDIYVHGILKDASGRNVVGPNGLYQLDGVNWIKAGNAMPKLTGGLLNSFGYKGFNLDVVVDFRYGGSIMPTGINWMTSRGLTEESLTAMDAEHGGLSYYIDANGKGVQTSASAGPAGQTVYHDGMLMNGVLPTGEANTNVISQAVYYNSTYNWGGPQYGNARYELYVKENTYVKMREISLGYRIPASITRKIGTQNLTLSVFGRNLFFIYRTIKDLDAEQTNVGTKWSDNINNAGNNPSFRTMGVMLRASF</sequence>
<dbReference type="RefSeq" id="WP_046375823.1">
    <property type="nucleotide sequence ID" value="NZ_CP010429.1"/>
</dbReference>
<evidence type="ECO:0000256" key="1">
    <source>
        <dbReference type="ARBA" id="ARBA00004571"/>
    </source>
</evidence>
<dbReference type="SUPFAM" id="SSF49464">
    <property type="entry name" value="Carboxypeptidase regulatory domain-like"/>
    <property type="match status" value="1"/>
</dbReference>
<evidence type="ECO:0000313" key="11">
    <source>
        <dbReference type="Proteomes" id="UP000033054"/>
    </source>
</evidence>
<dbReference type="PATRIC" id="fig|1379870.5.peg.917"/>
<dbReference type="AlphaFoldDB" id="A0A0E3ZU50"/>
<dbReference type="STRING" id="1379870.SD10_04205"/>
<dbReference type="Gene3D" id="2.40.170.20">
    <property type="entry name" value="TonB-dependent receptor, beta-barrel domain"/>
    <property type="match status" value="1"/>
</dbReference>
<keyword evidence="8" id="KW-0732">Signal</keyword>
<keyword evidence="10" id="KW-0675">Receptor</keyword>
<gene>
    <name evidence="10" type="ORF">SD10_04205</name>
</gene>
<reference evidence="10 11" key="1">
    <citation type="journal article" date="2014" name="Curr. Microbiol.">
        <title>Spirosoma radiotolerans sp. nov., a gamma-radiation-resistant bacterium isolated from gamma ray-irradiated soil.</title>
        <authorList>
            <person name="Lee J.J."/>
            <person name="Srinivasan S."/>
            <person name="Lim S."/>
            <person name="Joe M."/>
            <person name="Im S."/>
            <person name="Bae S.I."/>
            <person name="Park K.R."/>
            <person name="Han J.H."/>
            <person name="Park S.H."/>
            <person name="Joo B.M."/>
            <person name="Park S.J."/>
            <person name="Kim M.K."/>
        </authorList>
    </citation>
    <scope>NUCLEOTIDE SEQUENCE [LARGE SCALE GENOMIC DNA]</scope>
    <source>
        <strain evidence="10 11">DG5A</strain>
    </source>
</reference>
<comment type="similarity">
    <text evidence="7">Belongs to the TonB-dependent receptor family.</text>
</comment>
<keyword evidence="4 7" id="KW-0812">Transmembrane</keyword>
<evidence type="ECO:0000256" key="3">
    <source>
        <dbReference type="ARBA" id="ARBA00022452"/>
    </source>
</evidence>
<dbReference type="OrthoDB" id="9768177at2"/>
<dbReference type="InterPro" id="IPR037066">
    <property type="entry name" value="Plug_dom_sf"/>
</dbReference>
<evidence type="ECO:0000256" key="5">
    <source>
        <dbReference type="ARBA" id="ARBA00023136"/>
    </source>
</evidence>
<keyword evidence="5 7" id="KW-0472">Membrane</keyword>
<dbReference type="HOGENOM" id="CLU_004317_2_1_10"/>
<evidence type="ECO:0000259" key="9">
    <source>
        <dbReference type="Pfam" id="PF07715"/>
    </source>
</evidence>
<dbReference type="KEGG" id="srd:SD10_04205"/>
<protein>
    <submittedName>
        <fullName evidence="10">TonB-dependent receptor</fullName>
    </submittedName>
</protein>
<comment type="subcellular location">
    <subcellularLocation>
        <location evidence="1 7">Cell outer membrane</location>
        <topology evidence="1 7">Multi-pass membrane protein</topology>
    </subcellularLocation>
</comment>
<accession>A0A0E3ZU50</accession>
<organism evidence="10 11">
    <name type="scientific">Spirosoma radiotolerans</name>
    <dbReference type="NCBI Taxonomy" id="1379870"/>
    <lineage>
        <taxon>Bacteria</taxon>
        <taxon>Pseudomonadati</taxon>
        <taxon>Bacteroidota</taxon>
        <taxon>Cytophagia</taxon>
        <taxon>Cytophagales</taxon>
        <taxon>Cytophagaceae</taxon>
        <taxon>Spirosoma</taxon>
    </lineage>
</organism>
<feature type="domain" description="TonB-dependent receptor plug" evidence="9">
    <location>
        <begin position="117"/>
        <end position="238"/>
    </location>
</feature>
<evidence type="ECO:0000256" key="4">
    <source>
        <dbReference type="ARBA" id="ARBA00022692"/>
    </source>
</evidence>
<dbReference type="InterPro" id="IPR039426">
    <property type="entry name" value="TonB-dep_rcpt-like"/>
</dbReference>
<dbReference type="EMBL" id="CP010429">
    <property type="protein sequence ID" value="AKD54224.1"/>
    <property type="molecule type" value="Genomic_DNA"/>
</dbReference>
<feature type="chain" id="PRO_5002417269" evidence="8">
    <location>
        <begin position="22"/>
        <end position="1110"/>
    </location>
</feature>
<keyword evidence="3 7" id="KW-1134">Transmembrane beta strand</keyword>
<dbReference type="InterPro" id="IPR012910">
    <property type="entry name" value="Plug_dom"/>
</dbReference>
<evidence type="ECO:0000256" key="6">
    <source>
        <dbReference type="ARBA" id="ARBA00023237"/>
    </source>
</evidence>
<evidence type="ECO:0000313" key="10">
    <source>
        <dbReference type="EMBL" id="AKD54224.1"/>
    </source>
</evidence>
<name>A0A0E3ZU50_9BACT</name>
<dbReference type="FunFam" id="2.60.40.1120:FF:000003">
    <property type="entry name" value="Outer membrane protein Omp121"/>
    <property type="match status" value="1"/>
</dbReference>